<dbReference type="EMBL" id="CAAE01011325">
    <property type="protein sequence ID" value="CAF93715.1"/>
    <property type="molecule type" value="Genomic_DNA"/>
</dbReference>
<dbReference type="InterPro" id="IPR011990">
    <property type="entry name" value="TPR-like_helical_dom_sf"/>
</dbReference>
<dbReference type="SUPFAM" id="SSF48452">
    <property type="entry name" value="TPR-like"/>
    <property type="match status" value="1"/>
</dbReference>
<gene>
    <name evidence="1" type="ORF">GSTENG00009491001</name>
</gene>
<dbReference type="AlphaFoldDB" id="Q4T067"/>
<sequence length="77" mass="9084">EFAGELFLKLERPEEAAVIYRRLLERNPENCAYYQGLEKALKPNSSEERLKIYEDSWLKFPKGLVPRRLPLNFLTGK</sequence>
<accession>Q4T067</accession>
<feature type="non-terminal residue" evidence="1">
    <location>
        <position position="77"/>
    </location>
</feature>
<dbReference type="Pfam" id="PF12569">
    <property type="entry name" value="NatA_aux_su"/>
    <property type="match status" value="1"/>
</dbReference>
<protein>
    <submittedName>
        <fullName evidence="1">(spotted green pufferfish) hypothetical protein</fullName>
    </submittedName>
</protein>
<reference evidence="1" key="2">
    <citation type="submission" date="2004-02" db="EMBL/GenBank/DDBJ databases">
        <authorList>
            <consortium name="Genoscope"/>
            <consortium name="Whitehead Institute Centre for Genome Research"/>
        </authorList>
    </citation>
    <scope>NUCLEOTIDE SEQUENCE</scope>
</reference>
<proteinExistence type="predicted"/>
<organism evidence="1">
    <name type="scientific">Tetraodon nigroviridis</name>
    <name type="common">Spotted green pufferfish</name>
    <name type="synonym">Chelonodon nigroviridis</name>
    <dbReference type="NCBI Taxonomy" id="99883"/>
    <lineage>
        <taxon>Eukaryota</taxon>
        <taxon>Metazoa</taxon>
        <taxon>Chordata</taxon>
        <taxon>Craniata</taxon>
        <taxon>Vertebrata</taxon>
        <taxon>Euteleostomi</taxon>
        <taxon>Actinopterygii</taxon>
        <taxon>Neopterygii</taxon>
        <taxon>Teleostei</taxon>
        <taxon>Neoteleostei</taxon>
        <taxon>Acanthomorphata</taxon>
        <taxon>Eupercaria</taxon>
        <taxon>Tetraodontiformes</taxon>
        <taxon>Tetradontoidea</taxon>
        <taxon>Tetraodontidae</taxon>
        <taxon>Tetraodon</taxon>
    </lineage>
</organism>
<dbReference type="Gene3D" id="1.25.40.1040">
    <property type="match status" value="1"/>
</dbReference>
<dbReference type="InterPro" id="IPR021183">
    <property type="entry name" value="NatA_aux_su"/>
</dbReference>
<comment type="caution">
    <text evidence="1">The sequence shown here is derived from an EMBL/GenBank/DDBJ whole genome shotgun (WGS) entry which is preliminary data.</text>
</comment>
<dbReference type="OrthoDB" id="10263032at2759"/>
<evidence type="ECO:0000313" key="1">
    <source>
        <dbReference type="EMBL" id="CAF93715.1"/>
    </source>
</evidence>
<feature type="non-terminal residue" evidence="1">
    <location>
        <position position="1"/>
    </location>
</feature>
<reference evidence="1" key="1">
    <citation type="journal article" date="2004" name="Nature">
        <title>Genome duplication in the teleost fish Tetraodon nigroviridis reveals the early vertebrate proto-karyotype.</title>
        <authorList>
            <person name="Jaillon O."/>
            <person name="Aury J.-M."/>
            <person name="Brunet F."/>
            <person name="Petit J.-L."/>
            <person name="Stange-Thomann N."/>
            <person name="Mauceli E."/>
            <person name="Bouneau L."/>
            <person name="Fischer C."/>
            <person name="Ozouf-Costaz C."/>
            <person name="Bernot A."/>
            <person name="Nicaud S."/>
            <person name="Jaffe D."/>
            <person name="Fisher S."/>
            <person name="Lutfalla G."/>
            <person name="Dossat C."/>
            <person name="Segurens B."/>
            <person name="Dasilva C."/>
            <person name="Salanoubat M."/>
            <person name="Levy M."/>
            <person name="Boudet N."/>
            <person name="Castellano S."/>
            <person name="Anthouard V."/>
            <person name="Jubin C."/>
            <person name="Castelli V."/>
            <person name="Katinka M."/>
            <person name="Vacherie B."/>
            <person name="Biemont C."/>
            <person name="Skalli Z."/>
            <person name="Cattolico L."/>
            <person name="Poulain J."/>
            <person name="De Berardinis V."/>
            <person name="Cruaud C."/>
            <person name="Duprat S."/>
            <person name="Brottier P."/>
            <person name="Coutanceau J.-P."/>
            <person name="Gouzy J."/>
            <person name="Parra G."/>
            <person name="Lardier G."/>
            <person name="Chapple C."/>
            <person name="McKernan K.J."/>
            <person name="McEwan P."/>
            <person name="Bosak S."/>
            <person name="Kellis M."/>
            <person name="Volff J.-N."/>
            <person name="Guigo R."/>
            <person name="Zody M.C."/>
            <person name="Mesirov J."/>
            <person name="Lindblad-Toh K."/>
            <person name="Birren B."/>
            <person name="Nusbaum C."/>
            <person name="Kahn D."/>
            <person name="Robinson-Rechavi M."/>
            <person name="Laudet V."/>
            <person name="Schachter V."/>
            <person name="Quetier F."/>
            <person name="Saurin W."/>
            <person name="Scarpelli C."/>
            <person name="Wincker P."/>
            <person name="Lander E.S."/>
            <person name="Weissenbach J."/>
            <person name="Roest Crollius H."/>
        </authorList>
    </citation>
    <scope>NUCLEOTIDE SEQUENCE [LARGE SCALE GENOMIC DNA]</scope>
</reference>
<name>Q4T067_TETNG</name>
<dbReference type="KEGG" id="tng:GSTEN00009491G001"/>
<dbReference type="HOGENOM" id="CLU_006686_0_1_1"/>